<name>A0A438JD30_VITVI</name>
<evidence type="ECO:0000313" key="1">
    <source>
        <dbReference type="EMBL" id="RVX06851.1"/>
    </source>
</evidence>
<organism evidence="1 2">
    <name type="scientific">Vitis vinifera</name>
    <name type="common">Grape</name>
    <dbReference type="NCBI Taxonomy" id="29760"/>
    <lineage>
        <taxon>Eukaryota</taxon>
        <taxon>Viridiplantae</taxon>
        <taxon>Streptophyta</taxon>
        <taxon>Embryophyta</taxon>
        <taxon>Tracheophyta</taxon>
        <taxon>Spermatophyta</taxon>
        <taxon>Magnoliopsida</taxon>
        <taxon>eudicotyledons</taxon>
        <taxon>Gunneridae</taxon>
        <taxon>Pentapetalae</taxon>
        <taxon>rosids</taxon>
        <taxon>Vitales</taxon>
        <taxon>Vitaceae</taxon>
        <taxon>Viteae</taxon>
        <taxon>Vitis</taxon>
    </lineage>
</organism>
<accession>A0A438JD30</accession>
<sequence length="95" mass="10947">MAFNNREKPRFCVSLDFGEEETGWLVEQLEKAVELEDSRGYIQKMRGKTRTHLMEICFNSRGCYMKITEYSAKRKPLVLVVPRVLMAVGGKTSGR</sequence>
<protein>
    <submittedName>
        <fullName evidence="1">Uncharacterized protein</fullName>
    </submittedName>
</protein>
<comment type="caution">
    <text evidence="1">The sequence shown here is derived from an EMBL/GenBank/DDBJ whole genome shotgun (WGS) entry which is preliminary data.</text>
</comment>
<proteinExistence type="predicted"/>
<dbReference type="AlphaFoldDB" id="A0A438JD30"/>
<dbReference type="EMBL" id="QGNW01000049">
    <property type="protein sequence ID" value="RVX06851.1"/>
    <property type="molecule type" value="Genomic_DNA"/>
</dbReference>
<reference evidence="1 2" key="1">
    <citation type="journal article" date="2018" name="PLoS Genet.">
        <title>Population sequencing reveals clonal diversity and ancestral inbreeding in the grapevine cultivar Chardonnay.</title>
        <authorList>
            <person name="Roach M.J."/>
            <person name="Johnson D.L."/>
            <person name="Bohlmann J."/>
            <person name="van Vuuren H.J."/>
            <person name="Jones S.J."/>
            <person name="Pretorius I.S."/>
            <person name="Schmidt S.A."/>
            <person name="Borneman A.R."/>
        </authorList>
    </citation>
    <scope>NUCLEOTIDE SEQUENCE [LARGE SCALE GENOMIC DNA]</scope>
    <source>
        <strain evidence="2">cv. Chardonnay</strain>
        <tissue evidence="1">Leaf</tissue>
    </source>
</reference>
<evidence type="ECO:0000313" key="2">
    <source>
        <dbReference type="Proteomes" id="UP000288805"/>
    </source>
</evidence>
<dbReference type="Proteomes" id="UP000288805">
    <property type="component" value="Unassembled WGS sequence"/>
</dbReference>
<gene>
    <name evidence="1" type="ORF">CK203_015004</name>
</gene>